<dbReference type="PANTHER" id="PTHR33361">
    <property type="entry name" value="GLR0591 PROTEIN"/>
    <property type="match status" value="1"/>
</dbReference>
<dbReference type="InterPro" id="IPR010281">
    <property type="entry name" value="DUF885"/>
</dbReference>
<dbReference type="AlphaFoldDB" id="A0A5B8VRN5"/>
<reference evidence="1 2" key="1">
    <citation type="journal article" date="2017" name="Int. J. Syst. Evol. Microbiol.">
        <title>Arachidicoccus ginsenosidivorans sp. nov., with ginsenoside-converting activity isolated from ginseng cultivating soil.</title>
        <authorList>
            <person name="Siddiqi M.Z."/>
            <person name="Aslam Z."/>
            <person name="Im W.T."/>
        </authorList>
    </citation>
    <scope>NUCLEOTIDE SEQUENCE [LARGE SCALE GENOMIC DNA]</scope>
    <source>
        <strain evidence="1 2">Gsoil 809</strain>
    </source>
</reference>
<dbReference type="KEGG" id="agi:FSB73_17840"/>
<dbReference type="PANTHER" id="PTHR33361:SF16">
    <property type="entry name" value="DUF885 DOMAIN-CONTAINING PROTEIN"/>
    <property type="match status" value="1"/>
</dbReference>
<gene>
    <name evidence="1" type="ORF">FSB73_17840</name>
</gene>
<proteinExistence type="predicted"/>
<name>A0A5B8VRN5_9BACT</name>
<dbReference type="RefSeq" id="WP_146785294.1">
    <property type="nucleotide sequence ID" value="NZ_CP042434.1"/>
</dbReference>
<accession>A0A5B8VRN5</accession>
<dbReference type="EMBL" id="CP042434">
    <property type="protein sequence ID" value="QEC73255.1"/>
    <property type="molecule type" value="Genomic_DNA"/>
</dbReference>
<keyword evidence="2" id="KW-1185">Reference proteome</keyword>
<protein>
    <submittedName>
        <fullName evidence="1">DUF885 domain-containing protein</fullName>
    </submittedName>
</protein>
<dbReference type="Proteomes" id="UP000321291">
    <property type="component" value="Chromosome"/>
</dbReference>
<evidence type="ECO:0000313" key="2">
    <source>
        <dbReference type="Proteomes" id="UP000321291"/>
    </source>
</evidence>
<evidence type="ECO:0000313" key="1">
    <source>
        <dbReference type="EMBL" id="QEC73255.1"/>
    </source>
</evidence>
<dbReference type="OrthoDB" id="9760040at2"/>
<dbReference type="Pfam" id="PF05960">
    <property type="entry name" value="DUF885"/>
    <property type="match status" value="1"/>
</dbReference>
<sequence>MMTIATNTELNRLFDDFYRDSYALNPLQATFDGVEGFNDQLPAEDDAYWETLYKTYRDYHKKLKQFNLGLLTSDEVICYSIMENQIQSVLNFEPFPLAYMPINQFTGLHLYMAMLGSGASVQPFKTLKDYNDWLTRCKAFVRWTEVAIENMRKGIKSKMVLPQSLVVKIIPQLEELTKADDSAIFYAPTKNYPSDFDVDDQKILDKRFKEMIEKDLVPSFQKLLVFLTEEYLHHARLSSGINDLPDGQKLYQQYIFASVTKHLDPESVYQLGVKEVERISTQMSKIKDQIGFKGSLRELFEFMKTDPQFFPFDSDQEVLDAYQSVYDRIRPNISTYFGVAPVSPFEIRKTEDFRAASASAEYVPGDLSSGRPGVFYVPILNPREVNVTNDEMESLFLHEAIPGHHYQISLQYENANVPKLRQKYWSSAFGEGWALYCESLGKELGVLTDPYHQLGALGAEIHRAIRLVVDTGLHMGKMTREEAIAYNMQHEPISEASATAEIERYMAWPGQALSYKIGELKINELRDKYKNQLGESFSLREFHDAILKGGVMPLDVFENYMDHWAKTR</sequence>
<organism evidence="1 2">
    <name type="scientific">Arachidicoccus ginsenosidivorans</name>
    <dbReference type="NCBI Taxonomy" id="496057"/>
    <lineage>
        <taxon>Bacteria</taxon>
        <taxon>Pseudomonadati</taxon>
        <taxon>Bacteroidota</taxon>
        <taxon>Chitinophagia</taxon>
        <taxon>Chitinophagales</taxon>
        <taxon>Chitinophagaceae</taxon>
        <taxon>Arachidicoccus</taxon>
    </lineage>
</organism>